<dbReference type="Proteomes" id="UP000468687">
    <property type="component" value="Unassembled WGS sequence"/>
</dbReference>
<dbReference type="EMBL" id="JAAGXA010000001">
    <property type="protein sequence ID" value="NEN77166.1"/>
    <property type="molecule type" value="Genomic_DNA"/>
</dbReference>
<sequence length="80" mass="8822">MEFAGIARADRDEAACRERAAAGGEICSLVQDVLELSRLLRVLNLPEFLPLVGVRDVFRLPRLTSGLFPGRWGRCPLTIA</sequence>
<accession>A0A6P0HF52</accession>
<gene>
    <name evidence="1" type="ORF">G3T38_02620</name>
</gene>
<evidence type="ECO:0000313" key="1">
    <source>
        <dbReference type="EMBL" id="NEN77166.1"/>
    </source>
</evidence>
<dbReference type="RefSeq" id="WP_163770488.1">
    <property type="nucleotide sequence ID" value="NZ_JAAGXA010000001.1"/>
</dbReference>
<reference evidence="1 2" key="1">
    <citation type="journal article" date="2014" name="Int. J. Syst. Evol. Microbiol.">
        <title>Nocardioides zeae sp. nov., isolated from the stem of Zea mays.</title>
        <authorList>
            <person name="Glaeser S.P."/>
            <person name="McInroy J.A."/>
            <person name="Busse H.J."/>
            <person name="Kampfer P."/>
        </authorList>
    </citation>
    <scope>NUCLEOTIDE SEQUENCE [LARGE SCALE GENOMIC DNA]</scope>
    <source>
        <strain evidence="1 2">JCM 30728</strain>
    </source>
</reference>
<dbReference type="AlphaFoldDB" id="A0A6P0HF52"/>
<organism evidence="1 2">
    <name type="scientific">Nocardioides zeae</name>
    <dbReference type="NCBI Taxonomy" id="1457234"/>
    <lineage>
        <taxon>Bacteria</taxon>
        <taxon>Bacillati</taxon>
        <taxon>Actinomycetota</taxon>
        <taxon>Actinomycetes</taxon>
        <taxon>Propionibacteriales</taxon>
        <taxon>Nocardioidaceae</taxon>
        <taxon>Nocardioides</taxon>
    </lineage>
</organism>
<comment type="caution">
    <text evidence="1">The sequence shown here is derived from an EMBL/GenBank/DDBJ whole genome shotgun (WGS) entry which is preliminary data.</text>
</comment>
<proteinExistence type="predicted"/>
<evidence type="ECO:0000313" key="2">
    <source>
        <dbReference type="Proteomes" id="UP000468687"/>
    </source>
</evidence>
<protein>
    <submittedName>
        <fullName evidence="1">Uncharacterized protein</fullName>
    </submittedName>
</protein>
<keyword evidence="2" id="KW-1185">Reference proteome</keyword>
<name>A0A6P0HF52_9ACTN</name>